<dbReference type="Pfam" id="PF22936">
    <property type="entry name" value="Pol_BBD"/>
    <property type="match status" value="1"/>
</dbReference>
<dbReference type="AlphaFoldDB" id="A0A2N9F296"/>
<dbReference type="PANTHER" id="PTHR11439:SF467">
    <property type="entry name" value="INTEGRASE CATALYTIC DOMAIN-CONTAINING PROTEIN"/>
    <property type="match status" value="1"/>
</dbReference>
<dbReference type="PANTHER" id="PTHR11439">
    <property type="entry name" value="GAG-POL-RELATED RETROTRANSPOSON"/>
    <property type="match status" value="1"/>
</dbReference>
<dbReference type="SUPFAM" id="SSF56672">
    <property type="entry name" value="DNA/RNA polymerases"/>
    <property type="match status" value="1"/>
</dbReference>
<dbReference type="GO" id="GO:0015074">
    <property type="term" value="P:DNA integration"/>
    <property type="evidence" value="ECO:0007669"/>
    <property type="project" value="InterPro"/>
</dbReference>
<dbReference type="EMBL" id="OIVN01000486">
    <property type="protein sequence ID" value="SPC80989.1"/>
    <property type="molecule type" value="Genomic_DNA"/>
</dbReference>
<sequence length="829" mass="94143">MPNLLYAVPFSSTRIFLEETSLVAPPGLPMEDIQERMVALKRTSVVGIGGTAWMARWSIPQSAQRNGTQIMDFGSSIKIEIKLFDEKINFGLWQRQMRGVLVQQRLQIALLGIEKKLENMTDAEWMDIDERAISSIEAYITDDVLNHVVSCTTAKDMWDKLEAIYLGKSLSNKLFLKKKLFKLEMKEGEDCKAPKKDPENKAEANVAFTSGVDDALICSLESKAKSWVYLGDDQPCDVVGKGEVQIKLNGSVWKLKNVRHIPALRKNLISMGQLDDEGYDITFKDKKWKKRVSFKTNGRTPKQEKLELVHTDVWGPATVSSIGGKSYFVTFIDDHSRKVWVYFLRQKSEVYEVFKKWKAMVENKTGLKVKKLRSDNGGEYEDGGFKKFCYKNGIRLEKTLPGTPQQNGVGERMNRTLTERARSMVKDASKWELAMKDEMKSLISNNTWELNELPLGKKALHNKWKEGIDYTDIFSPVVKLTTIRSVLSIVAVEGPRQWYKKFDAFMQKNGYYKCNADYCCYFKRFESSYIILLLYVDDMLVASSDMDEIKKLKKQLSSEFDMKDLGAAKQILGMRIHKDKQRVSTPMASRFRLSKDQSPKTEEEEGFMAKVPYASTIGSLMYAMVCTRPDITHAVGAVSRFMTNPGKQHWEAVKWILRYLRGTTDKCLCFRKGELRLQGFADADFAGEVDHWRSTIGYVFTLGTTAVSWVSQIQKIVALSTTEAEYVAVTKASKEMIWLQGLLAELGFRQAKNVLNSDSQSAIHLAKNSAFHSRTKHIGLCYHFVRSLLDDGVLTLEKIQGSNNPADMLTKAITIEKLELYSASVGLLA</sequence>
<dbReference type="GO" id="GO:0003676">
    <property type="term" value="F:nucleic acid binding"/>
    <property type="evidence" value="ECO:0007669"/>
    <property type="project" value="InterPro"/>
</dbReference>
<keyword evidence="1" id="KW-0064">Aspartyl protease</keyword>
<name>A0A2N9F296_FAGSY</name>
<keyword evidence="1" id="KW-0645">Protease</keyword>
<dbReference type="SUPFAM" id="SSF53098">
    <property type="entry name" value="Ribonuclease H-like"/>
    <property type="match status" value="1"/>
</dbReference>
<dbReference type="Pfam" id="PF14223">
    <property type="entry name" value="Retrotran_gag_2"/>
    <property type="match status" value="1"/>
</dbReference>
<organism evidence="3">
    <name type="scientific">Fagus sylvatica</name>
    <name type="common">Beechnut</name>
    <dbReference type="NCBI Taxonomy" id="28930"/>
    <lineage>
        <taxon>Eukaryota</taxon>
        <taxon>Viridiplantae</taxon>
        <taxon>Streptophyta</taxon>
        <taxon>Embryophyta</taxon>
        <taxon>Tracheophyta</taxon>
        <taxon>Spermatophyta</taxon>
        <taxon>Magnoliopsida</taxon>
        <taxon>eudicotyledons</taxon>
        <taxon>Gunneridae</taxon>
        <taxon>Pentapetalae</taxon>
        <taxon>rosids</taxon>
        <taxon>fabids</taxon>
        <taxon>Fagales</taxon>
        <taxon>Fagaceae</taxon>
        <taxon>Fagus</taxon>
    </lineage>
</organism>
<gene>
    <name evidence="3" type="ORF">FSB_LOCUS8871</name>
</gene>
<evidence type="ECO:0000256" key="1">
    <source>
        <dbReference type="ARBA" id="ARBA00022750"/>
    </source>
</evidence>
<dbReference type="InterPro" id="IPR013103">
    <property type="entry name" value="RVT_2"/>
</dbReference>
<dbReference type="CDD" id="cd09272">
    <property type="entry name" value="RNase_HI_RT_Ty1"/>
    <property type="match status" value="1"/>
</dbReference>
<protein>
    <recommendedName>
        <fullName evidence="2">Integrase catalytic domain-containing protein</fullName>
    </recommendedName>
</protein>
<dbReference type="Pfam" id="PF00665">
    <property type="entry name" value="rve"/>
    <property type="match status" value="1"/>
</dbReference>
<dbReference type="InterPro" id="IPR001584">
    <property type="entry name" value="Integrase_cat-core"/>
</dbReference>
<dbReference type="InterPro" id="IPR036397">
    <property type="entry name" value="RNaseH_sf"/>
</dbReference>
<dbReference type="PROSITE" id="PS50994">
    <property type="entry name" value="INTEGRASE"/>
    <property type="match status" value="1"/>
</dbReference>
<accession>A0A2N9F296</accession>
<evidence type="ECO:0000313" key="3">
    <source>
        <dbReference type="EMBL" id="SPC80989.1"/>
    </source>
</evidence>
<dbReference type="Pfam" id="PF07727">
    <property type="entry name" value="RVT_2"/>
    <property type="match status" value="1"/>
</dbReference>
<dbReference type="GO" id="GO:0004190">
    <property type="term" value="F:aspartic-type endopeptidase activity"/>
    <property type="evidence" value="ECO:0007669"/>
    <property type="project" value="UniProtKB-KW"/>
</dbReference>
<evidence type="ECO:0000259" key="2">
    <source>
        <dbReference type="PROSITE" id="PS50994"/>
    </source>
</evidence>
<dbReference type="Gene3D" id="3.30.420.10">
    <property type="entry name" value="Ribonuclease H-like superfamily/Ribonuclease H"/>
    <property type="match status" value="1"/>
</dbReference>
<feature type="domain" description="Integrase catalytic" evidence="2">
    <location>
        <begin position="297"/>
        <end position="471"/>
    </location>
</feature>
<proteinExistence type="predicted"/>
<dbReference type="InterPro" id="IPR012337">
    <property type="entry name" value="RNaseH-like_sf"/>
</dbReference>
<dbReference type="InterPro" id="IPR054722">
    <property type="entry name" value="PolX-like_BBD"/>
</dbReference>
<dbReference type="InterPro" id="IPR043502">
    <property type="entry name" value="DNA/RNA_pol_sf"/>
</dbReference>
<dbReference type="Pfam" id="PF05834">
    <property type="entry name" value="Lycopene_cycl"/>
    <property type="match status" value="1"/>
</dbReference>
<keyword evidence="1" id="KW-0378">Hydrolase</keyword>
<reference evidence="3" key="1">
    <citation type="submission" date="2018-02" db="EMBL/GenBank/DDBJ databases">
        <authorList>
            <person name="Cohen D.B."/>
            <person name="Kent A.D."/>
        </authorList>
    </citation>
    <scope>NUCLEOTIDE SEQUENCE</scope>
</reference>